<feature type="domain" description="OBG-type G" evidence="7">
    <location>
        <begin position="25"/>
        <end position="278"/>
    </location>
</feature>
<dbReference type="FunFam" id="1.10.150.300:FF:000001">
    <property type="entry name" value="Ribosome-binding ATPase YchF"/>
    <property type="match status" value="1"/>
</dbReference>
<keyword evidence="2" id="KW-0479">Metal-binding</keyword>
<name>B0RU97_XANCB</name>
<dbReference type="InterPro" id="IPR027417">
    <property type="entry name" value="P-loop_NTPase"/>
</dbReference>
<dbReference type="Proteomes" id="UP000001188">
    <property type="component" value="Chromosome"/>
</dbReference>
<dbReference type="EMBL" id="AM920689">
    <property type="protein sequence ID" value="CAP52839.1"/>
    <property type="molecule type" value="Genomic_DNA"/>
</dbReference>
<dbReference type="Gene3D" id="3.40.50.300">
    <property type="entry name" value="P-loop containing nucleotide triphosphate hydrolases"/>
    <property type="match status" value="1"/>
</dbReference>
<organism evidence="9 10">
    <name type="scientific">Xanthomonas campestris pv. campestris (strain B100)</name>
    <dbReference type="NCBI Taxonomy" id="509169"/>
    <lineage>
        <taxon>Bacteria</taxon>
        <taxon>Pseudomonadati</taxon>
        <taxon>Pseudomonadota</taxon>
        <taxon>Gammaproteobacteria</taxon>
        <taxon>Lysobacterales</taxon>
        <taxon>Lysobacteraceae</taxon>
        <taxon>Xanthomonas</taxon>
    </lineage>
</organism>
<feature type="domain" description="TGS" evidence="8">
    <location>
        <begin position="300"/>
        <end position="383"/>
    </location>
</feature>
<comment type="cofactor">
    <cofactor evidence="1">
        <name>Mg(2+)</name>
        <dbReference type="ChEBI" id="CHEBI:18420"/>
    </cofactor>
</comment>
<dbReference type="InterPro" id="IPR006073">
    <property type="entry name" value="GTP-bd"/>
</dbReference>
<dbReference type="HOGENOM" id="CLU_018395_0_1_6"/>
<protein>
    <recommendedName>
        <fullName evidence="6">Ribosome-binding ATPase YchF</fullName>
    </recommendedName>
</protein>
<dbReference type="GO" id="GO:0005525">
    <property type="term" value="F:GTP binding"/>
    <property type="evidence" value="ECO:0007669"/>
    <property type="project" value="InterPro"/>
</dbReference>
<keyword evidence="3 6" id="KW-0547">Nucleotide-binding</keyword>
<dbReference type="Gene3D" id="1.10.150.300">
    <property type="entry name" value="TGS-like domain"/>
    <property type="match status" value="1"/>
</dbReference>
<dbReference type="CDD" id="cd01900">
    <property type="entry name" value="YchF"/>
    <property type="match status" value="1"/>
</dbReference>
<dbReference type="SUPFAM" id="SSF81271">
    <property type="entry name" value="TGS-like"/>
    <property type="match status" value="1"/>
</dbReference>
<dbReference type="NCBIfam" id="TIGR00092">
    <property type="entry name" value="redox-regulated ATPase YchF"/>
    <property type="match status" value="1"/>
</dbReference>
<evidence type="ECO:0000256" key="6">
    <source>
        <dbReference type="HAMAP-Rule" id="MF_00944"/>
    </source>
</evidence>
<dbReference type="KEGG" id="xca:xcc-b100_3474"/>
<keyword evidence="4 6" id="KW-0067">ATP-binding</keyword>
<keyword evidence="5" id="KW-0460">Magnesium</keyword>
<dbReference type="SUPFAM" id="SSF52540">
    <property type="entry name" value="P-loop containing nucleoside triphosphate hydrolases"/>
    <property type="match status" value="1"/>
</dbReference>
<dbReference type="AlphaFoldDB" id="B0RU97"/>
<evidence type="ECO:0000256" key="4">
    <source>
        <dbReference type="ARBA" id="ARBA00022840"/>
    </source>
</evidence>
<dbReference type="PROSITE" id="PS51710">
    <property type="entry name" value="G_OBG"/>
    <property type="match status" value="1"/>
</dbReference>
<sequence length="385" mass="41293">MGNGRSAALPFPIPDSPFTGQPMGIKCGIVGLPNVGKSTLFNALTKAGIAAANFPFCTIEPNVGVVPVPDPRLNELAEIVKPQKLIPTAVEFVDIAGLVAGAASGEGLGNKFLAHIREVDAITHVVRCFEHADIIHVNNKVDPIADIETIDTELALADLDSVEKALNRAERSAKGGDKEAAARKPVLAKLQAALADGKAGRSAGLDEEEKALVRDLFLLTLKPVMYICNVLEDGFENNPHLDAVRAHAATEGAEVVPVSAAIEEELSQLDDADRDTFLADLGLDEPGLNRVIRAAYKLLGLQTYFTAGVREVRAWTVKAGSTAPQAAAVIHTDFEKGFIRAETIAFDDFIKYRGESGARDAGRLRLEGKEYRVKEGDVLHFRFNV</sequence>
<dbReference type="PROSITE" id="PS51880">
    <property type="entry name" value="TGS"/>
    <property type="match status" value="1"/>
</dbReference>
<accession>B0RU97</accession>
<dbReference type="InterPro" id="IPR041706">
    <property type="entry name" value="YchF_N"/>
</dbReference>
<dbReference type="Gene3D" id="3.10.20.30">
    <property type="match status" value="1"/>
</dbReference>
<comment type="similarity">
    <text evidence="6">Belongs to the TRAFAC class OBG-HflX-like GTPase superfamily. OBG GTPase family. YchF/OLA1 subfamily.</text>
</comment>
<feature type="binding site" evidence="6">
    <location>
        <begin position="34"/>
        <end position="39"/>
    </location>
    <ligand>
        <name>ATP</name>
        <dbReference type="ChEBI" id="CHEBI:30616"/>
    </ligand>
</feature>
<dbReference type="GO" id="GO:0043023">
    <property type="term" value="F:ribosomal large subunit binding"/>
    <property type="evidence" value="ECO:0007669"/>
    <property type="project" value="UniProtKB-UniRule"/>
</dbReference>
<dbReference type="Pfam" id="PF01926">
    <property type="entry name" value="MMR_HSR1"/>
    <property type="match status" value="1"/>
</dbReference>
<proteinExistence type="inferred from homology"/>
<dbReference type="InterPro" id="IPR013029">
    <property type="entry name" value="YchF_C"/>
</dbReference>
<dbReference type="GO" id="GO:0005737">
    <property type="term" value="C:cytoplasm"/>
    <property type="evidence" value="ECO:0007669"/>
    <property type="project" value="TreeGrafter"/>
</dbReference>
<dbReference type="GO" id="GO:0046872">
    <property type="term" value="F:metal ion binding"/>
    <property type="evidence" value="ECO:0007669"/>
    <property type="project" value="UniProtKB-KW"/>
</dbReference>
<dbReference type="GO" id="GO:0016887">
    <property type="term" value="F:ATP hydrolysis activity"/>
    <property type="evidence" value="ECO:0007669"/>
    <property type="project" value="UniProtKB-UniRule"/>
</dbReference>
<dbReference type="InterPro" id="IPR023192">
    <property type="entry name" value="TGS-like_dom_sf"/>
</dbReference>
<dbReference type="PANTHER" id="PTHR23305">
    <property type="entry name" value="OBG GTPASE FAMILY"/>
    <property type="match status" value="1"/>
</dbReference>
<dbReference type="InterPro" id="IPR031167">
    <property type="entry name" value="G_OBG"/>
</dbReference>
<comment type="function">
    <text evidence="6">ATPase that binds to both the 70S ribosome and the 50S ribosomal subunit in a nucleotide-independent manner.</text>
</comment>
<evidence type="ECO:0000259" key="7">
    <source>
        <dbReference type="PROSITE" id="PS51710"/>
    </source>
</evidence>
<gene>
    <name evidence="6" type="primary">ychF</name>
    <name evidence="9" type="ORF">XCCB100_3474</name>
</gene>
<dbReference type="InterPro" id="IPR012676">
    <property type="entry name" value="TGS-like"/>
</dbReference>
<evidence type="ECO:0000313" key="9">
    <source>
        <dbReference type="EMBL" id="CAP52839.1"/>
    </source>
</evidence>
<dbReference type="InterPro" id="IPR012675">
    <property type="entry name" value="Beta-grasp_dom_sf"/>
</dbReference>
<evidence type="ECO:0000256" key="3">
    <source>
        <dbReference type="ARBA" id="ARBA00022741"/>
    </source>
</evidence>
<dbReference type="Pfam" id="PF06071">
    <property type="entry name" value="YchF-GTPase_C"/>
    <property type="match status" value="1"/>
</dbReference>
<evidence type="ECO:0000259" key="8">
    <source>
        <dbReference type="PROSITE" id="PS51880"/>
    </source>
</evidence>
<evidence type="ECO:0000313" key="10">
    <source>
        <dbReference type="Proteomes" id="UP000001188"/>
    </source>
</evidence>
<dbReference type="PIRSF" id="PIRSF006641">
    <property type="entry name" value="CHP00092"/>
    <property type="match status" value="1"/>
</dbReference>
<evidence type="ECO:0000256" key="5">
    <source>
        <dbReference type="ARBA" id="ARBA00022842"/>
    </source>
</evidence>
<reference evidence="9 10" key="1">
    <citation type="journal article" date="2008" name="J. Biotechnol.">
        <title>The genome of Xanthomonas campestris pv. campestris B100 and its use for the reconstruction of metabolic pathways involved in xanthan biosynthesis.</title>
        <authorList>
            <person name="Vorholter F.J."/>
            <person name="Schneiker S."/>
            <person name="Goesmann A."/>
            <person name="Krause L."/>
            <person name="Bekel T."/>
            <person name="Kaiser O."/>
            <person name="Linke B."/>
            <person name="Patschkowski T."/>
            <person name="Ruckert C."/>
            <person name="Schmid J."/>
            <person name="Sidhu V.K."/>
            <person name="Sieber V."/>
            <person name="Tauch A."/>
            <person name="Watt S.A."/>
            <person name="Weisshaar B."/>
            <person name="Becker A."/>
            <person name="Niehaus K."/>
            <person name="Puhler A."/>
        </authorList>
    </citation>
    <scope>NUCLEOTIDE SEQUENCE [LARGE SCALE GENOMIC DNA]</scope>
    <source>
        <strain evidence="9 10">B100</strain>
    </source>
</reference>
<evidence type="ECO:0000256" key="2">
    <source>
        <dbReference type="ARBA" id="ARBA00022723"/>
    </source>
</evidence>
<dbReference type="HAMAP" id="MF_00944">
    <property type="entry name" value="YchF_OLA1_ATPase"/>
    <property type="match status" value="1"/>
</dbReference>
<evidence type="ECO:0000256" key="1">
    <source>
        <dbReference type="ARBA" id="ARBA00001946"/>
    </source>
</evidence>
<dbReference type="CDD" id="cd04867">
    <property type="entry name" value="TGS_YchF_OLA1"/>
    <property type="match status" value="1"/>
</dbReference>
<dbReference type="InterPro" id="IPR004396">
    <property type="entry name" value="ATPase_YchF/OLA1"/>
</dbReference>
<dbReference type="InterPro" id="IPR004095">
    <property type="entry name" value="TGS"/>
</dbReference>
<dbReference type="PANTHER" id="PTHR23305:SF18">
    <property type="entry name" value="OBG-TYPE G DOMAIN-CONTAINING PROTEIN"/>
    <property type="match status" value="1"/>
</dbReference>
<dbReference type="PRINTS" id="PR00326">
    <property type="entry name" value="GTP1OBG"/>
</dbReference>
<dbReference type="FunFam" id="3.10.20.30:FF:000001">
    <property type="entry name" value="Ribosome-binding ATPase YchF"/>
    <property type="match status" value="1"/>
</dbReference>
<dbReference type="GO" id="GO:0005524">
    <property type="term" value="F:ATP binding"/>
    <property type="evidence" value="ECO:0007669"/>
    <property type="project" value="UniProtKB-UniRule"/>
</dbReference>